<gene>
    <name evidence="2" type="ORF">SASPL_126747</name>
</gene>
<evidence type="ECO:0008006" key="4">
    <source>
        <dbReference type="Google" id="ProtNLM"/>
    </source>
</evidence>
<keyword evidence="3" id="KW-1185">Reference proteome</keyword>
<feature type="transmembrane region" description="Helical" evidence="1">
    <location>
        <begin position="273"/>
        <end position="298"/>
    </location>
</feature>
<dbReference type="EMBL" id="PNBA02000009">
    <property type="protein sequence ID" value="KAG6414030.1"/>
    <property type="molecule type" value="Genomic_DNA"/>
</dbReference>
<reference evidence="2" key="1">
    <citation type="submission" date="2018-01" db="EMBL/GenBank/DDBJ databases">
        <authorList>
            <person name="Mao J.F."/>
        </authorList>
    </citation>
    <scope>NUCLEOTIDE SEQUENCE</scope>
    <source>
        <strain evidence="2">Huo1</strain>
        <tissue evidence="2">Leaf</tissue>
    </source>
</reference>
<feature type="transmembrane region" description="Helical" evidence="1">
    <location>
        <begin position="121"/>
        <end position="139"/>
    </location>
</feature>
<feature type="transmembrane region" description="Helical" evidence="1">
    <location>
        <begin position="196"/>
        <end position="214"/>
    </location>
</feature>
<keyword evidence="1" id="KW-1133">Transmembrane helix</keyword>
<organism evidence="2">
    <name type="scientific">Salvia splendens</name>
    <name type="common">Scarlet sage</name>
    <dbReference type="NCBI Taxonomy" id="180675"/>
    <lineage>
        <taxon>Eukaryota</taxon>
        <taxon>Viridiplantae</taxon>
        <taxon>Streptophyta</taxon>
        <taxon>Embryophyta</taxon>
        <taxon>Tracheophyta</taxon>
        <taxon>Spermatophyta</taxon>
        <taxon>Magnoliopsida</taxon>
        <taxon>eudicotyledons</taxon>
        <taxon>Gunneridae</taxon>
        <taxon>Pentapetalae</taxon>
        <taxon>asterids</taxon>
        <taxon>lamiids</taxon>
        <taxon>Lamiales</taxon>
        <taxon>Lamiaceae</taxon>
        <taxon>Nepetoideae</taxon>
        <taxon>Mentheae</taxon>
        <taxon>Salviinae</taxon>
        <taxon>Salvia</taxon>
        <taxon>Salvia subgen. Calosphace</taxon>
        <taxon>core Calosphace</taxon>
    </lineage>
</organism>
<evidence type="ECO:0000313" key="3">
    <source>
        <dbReference type="Proteomes" id="UP000298416"/>
    </source>
</evidence>
<evidence type="ECO:0000256" key="1">
    <source>
        <dbReference type="SAM" id="Phobius"/>
    </source>
</evidence>
<dbReference type="AlphaFoldDB" id="A0A8X8XG76"/>
<keyword evidence="1" id="KW-0812">Transmembrane</keyword>
<keyword evidence="1" id="KW-0472">Membrane</keyword>
<reference evidence="2" key="2">
    <citation type="submission" date="2020-08" db="EMBL/GenBank/DDBJ databases">
        <title>Plant Genome Project.</title>
        <authorList>
            <person name="Zhang R.-G."/>
        </authorList>
    </citation>
    <scope>NUCLEOTIDE SEQUENCE</scope>
    <source>
        <strain evidence="2">Huo1</strain>
        <tissue evidence="2">Leaf</tissue>
    </source>
</reference>
<name>A0A8X8XG76_SALSN</name>
<protein>
    <recommendedName>
        <fullName evidence="4">Transmembrane protein</fullName>
    </recommendedName>
</protein>
<dbReference type="Proteomes" id="UP000298416">
    <property type="component" value="Unassembled WGS sequence"/>
</dbReference>
<comment type="caution">
    <text evidence="2">The sequence shown here is derived from an EMBL/GenBank/DDBJ whole genome shotgun (WGS) entry which is preliminary data.</text>
</comment>
<proteinExistence type="predicted"/>
<sequence>MLRVSSIHLSPFVCLLPKPISALLPSLILPSSPLPISHRRTAHSSPIDHHNSIHYFTSKLLRFPGMSAPVTNLNATAAATVTASLFGIARRQTHSAIAATQQELLLFVVVRSLSVSIRRRWRLLRAAAGIVVAVSPLFLPSSLGFLLSRIGSAATVTASLFGIARRQTHSAIAATQQELLLFVVVRSLSVSIRRRWRLLRAAAGIVVAVSPLFLPSSLGFLLSRIGSAATVTASLFGIARRQTHSAIAATQQELLLFVVVRSLSVSIRRRWRLLRAAAGIVVAVSPLFLPSSLGFLLSRIGSSIRTSRSSEPGREILVQHLLVKEDDQKLLLELQKRAAEG</sequence>
<evidence type="ECO:0000313" key="2">
    <source>
        <dbReference type="EMBL" id="KAG6414030.1"/>
    </source>
</evidence>
<accession>A0A8X8XG76</accession>